<keyword evidence="4" id="KW-1185">Reference proteome</keyword>
<keyword evidence="1" id="KW-1133">Transmembrane helix</keyword>
<name>A0ABX5J7N4_9RHOB</name>
<evidence type="ECO:0000259" key="2">
    <source>
        <dbReference type="Pfam" id="PF07331"/>
    </source>
</evidence>
<dbReference type="InterPro" id="IPR009936">
    <property type="entry name" value="DUF1468"/>
</dbReference>
<sequence length="155" mass="16271">MKALPGIDRIVALICILIGAGYLAASFTITQGSFGDPLGPRIFPQILGALLTLLSIVTLVQAPAAAGPATPGRALLAIAICGALVAGFILLMPLLGYPLTSFLLLAGFLVTLREPLLRAILTAAGLTLLFHVVFAMLLGTYFPETWLEGMVPWTR</sequence>
<dbReference type="RefSeq" id="WP_069331458.1">
    <property type="nucleotide sequence ID" value="NZ_MABH01000110.1"/>
</dbReference>
<reference evidence="3 4" key="1">
    <citation type="submission" date="2018-04" db="EMBL/GenBank/DDBJ databases">
        <title>Genomic Encyclopedia of Type Strains, Phase III (KMG-III): the genomes of soil and plant-associated and newly described type strains.</title>
        <authorList>
            <person name="Whitman W."/>
        </authorList>
    </citation>
    <scope>NUCLEOTIDE SEQUENCE [LARGE SCALE GENOMIC DNA]</scope>
    <source>
        <strain evidence="3 4">JA192</strain>
    </source>
</reference>
<feature type="transmembrane region" description="Helical" evidence="1">
    <location>
        <begin position="119"/>
        <end position="142"/>
    </location>
</feature>
<dbReference type="Proteomes" id="UP000240800">
    <property type="component" value="Unassembled WGS sequence"/>
</dbReference>
<organism evidence="3 4">
    <name type="scientific">Cereibacter johrii</name>
    <dbReference type="NCBI Taxonomy" id="445629"/>
    <lineage>
        <taxon>Bacteria</taxon>
        <taxon>Pseudomonadati</taxon>
        <taxon>Pseudomonadota</taxon>
        <taxon>Alphaproteobacteria</taxon>
        <taxon>Rhodobacterales</taxon>
        <taxon>Paracoccaceae</taxon>
        <taxon>Cereibacter</taxon>
    </lineage>
</organism>
<feature type="transmembrane region" description="Helical" evidence="1">
    <location>
        <begin position="72"/>
        <end position="89"/>
    </location>
</feature>
<comment type="caution">
    <text evidence="3">The sequence shown here is derived from an EMBL/GenBank/DDBJ whole genome shotgun (WGS) entry which is preliminary data.</text>
</comment>
<proteinExistence type="predicted"/>
<feature type="domain" description="DUF1468" evidence="2">
    <location>
        <begin position="10"/>
        <end position="143"/>
    </location>
</feature>
<dbReference type="Pfam" id="PF07331">
    <property type="entry name" value="TctB"/>
    <property type="match status" value="1"/>
</dbReference>
<keyword evidence="1" id="KW-0812">Transmembrane</keyword>
<feature type="transmembrane region" description="Helical" evidence="1">
    <location>
        <begin position="12"/>
        <end position="30"/>
    </location>
</feature>
<evidence type="ECO:0000313" key="3">
    <source>
        <dbReference type="EMBL" id="PTM76765.1"/>
    </source>
</evidence>
<evidence type="ECO:0000256" key="1">
    <source>
        <dbReference type="SAM" id="Phobius"/>
    </source>
</evidence>
<keyword evidence="1" id="KW-0472">Membrane</keyword>
<protein>
    <submittedName>
        <fullName evidence="3">Tricarboxylic transport membrane protein</fullName>
    </submittedName>
</protein>
<gene>
    <name evidence="3" type="ORF">C8J29_10741</name>
</gene>
<dbReference type="EMBL" id="PZZW01000007">
    <property type="protein sequence ID" value="PTM76765.1"/>
    <property type="molecule type" value="Genomic_DNA"/>
</dbReference>
<feature type="transmembrane region" description="Helical" evidence="1">
    <location>
        <begin position="42"/>
        <end position="60"/>
    </location>
</feature>
<accession>A0ABX5J7N4</accession>
<evidence type="ECO:0000313" key="4">
    <source>
        <dbReference type="Proteomes" id="UP000240800"/>
    </source>
</evidence>